<dbReference type="Gene3D" id="1.20.1640.10">
    <property type="entry name" value="Multidrug efflux transporter AcrB transmembrane domain"/>
    <property type="match status" value="2"/>
</dbReference>
<dbReference type="PROSITE" id="PS50156">
    <property type="entry name" value="SSD"/>
    <property type="match status" value="1"/>
</dbReference>
<dbReference type="Pfam" id="PF03176">
    <property type="entry name" value="MMPL"/>
    <property type="match status" value="2"/>
</dbReference>
<dbReference type="InterPro" id="IPR004869">
    <property type="entry name" value="MMPL_dom"/>
</dbReference>
<dbReference type="eggNOG" id="COG2409">
    <property type="taxonomic scope" value="Bacteria"/>
</dbReference>
<feature type="transmembrane region" description="Helical" evidence="7">
    <location>
        <begin position="263"/>
        <end position="284"/>
    </location>
</feature>
<evidence type="ECO:0000256" key="6">
    <source>
        <dbReference type="SAM" id="MobiDB-lite"/>
    </source>
</evidence>
<feature type="transmembrane region" description="Helical" evidence="7">
    <location>
        <begin position="427"/>
        <end position="447"/>
    </location>
</feature>
<feature type="transmembrane region" description="Helical" evidence="7">
    <location>
        <begin position="719"/>
        <end position="737"/>
    </location>
</feature>
<reference evidence="9 10" key="1">
    <citation type="submission" date="2010-08" db="EMBL/GenBank/DDBJ databases">
        <authorList>
            <person name="Muzny D."/>
            <person name="Qin X."/>
            <person name="Buhay C."/>
            <person name="Dugan-Rocha S."/>
            <person name="Ding Y."/>
            <person name="Chen G."/>
            <person name="Hawes A."/>
            <person name="Holder M."/>
            <person name="Jhangiani S."/>
            <person name="Johnson A."/>
            <person name="Khan Z."/>
            <person name="Li Z."/>
            <person name="Liu W."/>
            <person name="Liu X."/>
            <person name="Perez L."/>
            <person name="Shen H."/>
            <person name="Wang Q."/>
            <person name="Watt J."/>
            <person name="Xi L."/>
            <person name="Xin Y."/>
            <person name="Zhou J."/>
            <person name="Deng J."/>
            <person name="Jiang H."/>
            <person name="Liu Y."/>
            <person name="Qu J."/>
            <person name="Song X.-Z."/>
            <person name="Zhang L."/>
            <person name="Villasana D."/>
            <person name="Johnson A."/>
            <person name="Liu J."/>
            <person name="Liyanage D."/>
            <person name="Lorensuhewa L."/>
            <person name="Robinson T."/>
            <person name="Song A."/>
            <person name="Song B.-B."/>
            <person name="Dinh H."/>
            <person name="Thornton R."/>
            <person name="Coyle M."/>
            <person name="Francisco L."/>
            <person name="Jackson L."/>
            <person name="Javaid M."/>
            <person name="Korchina V."/>
            <person name="Kovar C."/>
            <person name="Mata R."/>
            <person name="Mathew T."/>
            <person name="Ngo R."/>
            <person name="Nguyen L."/>
            <person name="Nguyen N."/>
            <person name="Okwuonu G."/>
            <person name="Ongeri F."/>
            <person name="Pham C."/>
            <person name="Simmons D."/>
            <person name="Wilczek-Boney K."/>
            <person name="Hale W."/>
            <person name="Jakkamsetti A."/>
            <person name="Pham P."/>
            <person name="Ruth R."/>
            <person name="San Lucas F."/>
            <person name="Warren J."/>
            <person name="Zhang J."/>
            <person name="Zhao Z."/>
            <person name="Zhou C."/>
            <person name="Zhu D."/>
            <person name="Lee S."/>
            <person name="Bess C."/>
            <person name="Blankenburg K."/>
            <person name="Forbes L."/>
            <person name="Fu Q."/>
            <person name="Gubbala S."/>
            <person name="Hirani K."/>
            <person name="Jayaseelan J.C."/>
            <person name="Lara F."/>
            <person name="Munidasa M."/>
            <person name="Palculict T."/>
            <person name="Patil S."/>
            <person name="Pu L.-L."/>
            <person name="Saada N."/>
            <person name="Tang L."/>
            <person name="Weissenberger G."/>
            <person name="Zhu Y."/>
            <person name="Hemphill L."/>
            <person name="Shang Y."/>
            <person name="Youmans B."/>
            <person name="Ayvaz T."/>
            <person name="Ross M."/>
            <person name="Santibanez J."/>
            <person name="Aqrawi P."/>
            <person name="Gross S."/>
            <person name="Joshi V."/>
            <person name="Fowler G."/>
            <person name="Nazareth L."/>
            <person name="Reid J."/>
            <person name="Worley K."/>
            <person name="Petrosino J."/>
            <person name="Highlander S."/>
            <person name="Gibbs R."/>
        </authorList>
    </citation>
    <scope>NUCLEOTIDE SEQUENCE [LARGE SCALE GENOMIC DNA]</scope>
    <source>
        <strain evidence="9 10">ATCC 33035</strain>
    </source>
</reference>
<evidence type="ECO:0000256" key="4">
    <source>
        <dbReference type="ARBA" id="ARBA00022989"/>
    </source>
</evidence>
<dbReference type="InterPro" id="IPR050545">
    <property type="entry name" value="Mycobact_MmpL"/>
</dbReference>
<dbReference type="AlphaFoldDB" id="E2S5X2"/>
<feature type="transmembrane region" description="Helical" evidence="7">
    <location>
        <begin position="41"/>
        <end position="62"/>
    </location>
</feature>
<evidence type="ECO:0000256" key="5">
    <source>
        <dbReference type="ARBA" id="ARBA00023136"/>
    </source>
</evidence>
<dbReference type="PANTHER" id="PTHR33406">
    <property type="entry name" value="MEMBRANE PROTEIN MJ1562-RELATED"/>
    <property type="match status" value="1"/>
</dbReference>
<feature type="transmembrane region" description="Helical" evidence="7">
    <location>
        <begin position="678"/>
        <end position="699"/>
    </location>
</feature>
<evidence type="ECO:0000256" key="7">
    <source>
        <dbReference type="SAM" id="Phobius"/>
    </source>
</evidence>
<proteinExistence type="predicted"/>
<feature type="transmembrane region" description="Helical" evidence="7">
    <location>
        <begin position="652"/>
        <end position="671"/>
    </location>
</feature>
<comment type="subcellular location">
    <subcellularLocation>
        <location evidence="1">Cell membrane</location>
        <topology evidence="1">Multi-pass membrane protein</topology>
    </subcellularLocation>
</comment>
<evidence type="ECO:0000256" key="1">
    <source>
        <dbReference type="ARBA" id="ARBA00004651"/>
    </source>
</evidence>
<sequence length="873" mass="92279">MGYGHYTRAKFNPSPHANAKVHLPVAKLLYRLGRWSFLHKWKVIVAWLLLLAAVGGAAALLMKPMTSEFSIKGTPSIDATYKTMDLFPEGGNPANSPSVNVVFKAPDGQKLSDPANREAIDATISYLEDNLEMSDTMRFGNPLEVSPRLQDQVIHQFTDMGLPEASARADADNLAMVNDDETIAYTTFNFDAESPYSVEQADKDTVTEAMNIARDRGLTVEGNGAGFGDEIAVNSTSEIIGLGVAFIVLIFTFGSLVASGMPLVSAVIGVGLGALGMLIATHWIELNNMTPVLAIMIGLAVGIDYALFILSRYRAERRRMDGPDAAGMAVGTAGSSVVFAGATVFTALFALLIARIGFLTAMGLAAAGTVAIAVLVSLTLIPAMLGLLGDKAFNGRIPGVAGNPTRKGKRRRGPTMGNRWVRLVQKVPGLAMALVVLSLGAMTAPVLHMELALPADTTSNPDTTQRKAADIMSEGFGPGVNGPFLAVVDAHTVNADAGALAPLVDAQSQPEPAPAPDAEDAAPEQPQPDQPAAEAEPEIAPAAEVVDTSADAADNSSPEDKAALASFLYTADQLKGLGGVKHAQIVGLSKDQRAAQIMVTPETAPTDAATVNVAHALRSATSEIEDATGTDIGLTGLTAVQLDITERLEEAMAPYLAIVVGLAIVLLLLVFRSILVPLVAGLGFLLSVGGAFGLTVLVWQEGLWNLVPAPGPLISFMPIFLIGVTFGLAMDYQVFLVTRMREHISRHPEGTGGRYSAVDEATITGFTQGARVVTAAAIIMISVFVAFINQPLPFIQIFGFALAAGVLFDAFFIRMTLVPATMFLMGRATWWMPKWLAKILPTLDIEGTALEEEWEAKHATPAPTPSPAHKEEE</sequence>
<keyword evidence="4 7" id="KW-1133">Transmembrane helix</keyword>
<keyword evidence="2" id="KW-1003">Cell membrane</keyword>
<organism evidence="9 10">
    <name type="scientific">Corynebacterium pseudogenitalium ATCC 33035</name>
    <dbReference type="NCBI Taxonomy" id="525264"/>
    <lineage>
        <taxon>Bacteria</taxon>
        <taxon>Bacillati</taxon>
        <taxon>Actinomycetota</taxon>
        <taxon>Actinomycetes</taxon>
        <taxon>Mycobacteriales</taxon>
        <taxon>Corynebacteriaceae</taxon>
        <taxon>Corynebacterium</taxon>
    </lineage>
</organism>
<feature type="transmembrane region" description="Helical" evidence="7">
    <location>
        <begin position="794"/>
        <end position="817"/>
    </location>
</feature>
<name>E2S5X2_9CORY</name>
<evidence type="ECO:0000256" key="3">
    <source>
        <dbReference type="ARBA" id="ARBA00022692"/>
    </source>
</evidence>
<comment type="caution">
    <text evidence="9">The sequence shown here is derived from an EMBL/GenBank/DDBJ whole genome shotgun (WGS) entry which is preliminary data.</text>
</comment>
<keyword evidence="10" id="KW-1185">Reference proteome</keyword>
<feature type="region of interest" description="Disordered" evidence="6">
    <location>
        <begin position="507"/>
        <end position="537"/>
    </location>
</feature>
<dbReference type="InterPro" id="IPR000731">
    <property type="entry name" value="SSD"/>
</dbReference>
<dbReference type="HOGENOM" id="CLU_005108_1_1_11"/>
<feature type="transmembrane region" description="Helical" evidence="7">
    <location>
        <begin position="290"/>
        <end position="310"/>
    </location>
</feature>
<dbReference type="PANTHER" id="PTHR33406:SF13">
    <property type="entry name" value="MEMBRANE PROTEIN YDFJ"/>
    <property type="match status" value="1"/>
</dbReference>
<keyword evidence="3 7" id="KW-0812">Transmembrane</keyword>
<dbReference type="GO" id="GO:0005886">
    <property type="term" value="C:plasma membrane"/>
    <property type="evidence" value="ECO:0007669"/>
    <property type="project" value="UniProtKB-SubCell"/>
</dbReference>
<evidence type="ECO:0000259" key="8">
    <source>
        <dbReference type="PROSITE" id="PS50156"/>
    </source>
</evidence>
<feature type="transmembrane region" description="Helical" evidence="7">
    <location>
        <begin position="770"/>
        <end position="788"/>
    </location>
</feature>
<evidence type="ECO:0000313" key="10">
    <source>
        <dbReference type="Proteomes" id="UP000003020"/>
    </source>
</evidence>
<evidence type="ECO:0000256" key="2">
    <source>
        <dbReference type="ARBA" id="ARBA00022475"/>
    </source>
</evidence>
<feature type="transmembrane region" description="Helical" evidence="7">
    <location>
        <begin position="337"/>
        <end position="358"/>
    </location>
</feature>
<gene>
    <name evidence="9" type="ORF">HMPREF0305_11863</name>
</gene>
<dbReference type="SUPFAM" id="SSF82866">
    <property type="entry name" value="Multidrug efflux transporter AcrB transmembrane domain"/>
    <property type="match status" value="2"/>
</dbReference>
<protein>
    <submittedName>
        <fullName evidence="9">MMPL family protein</fullName>
    </submittedName>
</protein>
<feature type="domain" description="SSD" evidence="8">
    <location>
        <begin position="239"/>
        <end position="387"/>
    </location>
</feature>
<accession>E2S5X2</accession>
<feature type="transmembrane region" description="Helical" evidence="7">
    <location>
        <begin position="239"/>
        <end position="258"/>
    </location>
</feature>
<feature type="transmembrane region" description="Helical" evidence="7">
    <location>
        <begin position="364"/>
        <end position="388"/>
    </location>
</feature>
<keyword evidence="5 7" id="KW-0472">Membrane</keyword>
<dbReference type="Proteomes" id="UP000003020">
    <property type="component" value="Unassembled WGS sequence"/>
</dbReference>
<dbReference type="EMBL" id="ABYQ02000013">
    <property type="protein sequence ID" value="EFQ79983.1"/>
    <property type="molecule type" value="Genomic_DNA"/>
</dbReference>
<evidence type="ECO:0000313" key="9">
    <source>
        <dbReference type="EMBL" id="EFQ79983.1"/>
    </source>
</evidence>
<feature type="region of interest" description="Disordered" evidence="6">
    <location>
        <begin position="854"/>
        <end position="873"/>
    </location>
</feature>